<keyword evidence="3" id="KW-1185">Reference proteome</keyword>
<dbReference type="InterPro" id="IPR026960">
    <property type="entry name" value="RVT-Znf"/>
</dbReference>
<dbReference type="InterPro" id="IPR043128">
    <property type="entry name" value="Rev_trsase/Diguanyl_cyclase"/>
</dbReference>
<name>A0A2I0W1S6_9ASPA</name>
<dbReference type="Proteomes" id="UP000233837">
    <property type="component" value="Unassembled WGS sequence"/>
</dbReference>
<dbReference type="InterPro" id="IPR000477">
    <property type="entry name" value="RT_dom"/>
</dbReference>
<reference evidence="2 3" key="2">
    <citation type="journal article" date="2017" name="Nature">
        <title>The Apostasia genome and the evolution of orchids.</title>
        <authorList>
            <person name="Zhang G.Q."/>
            <person name="Liu K.W."/>
            <person name="Li Z."/>
            <person name="Lohaus R."/>
            <person name="Hsiao Y.Y."/>
            <person name="Niu S.C."/>
            <person name="Wang J.Y."/>
            <person name="Lin Y.C."/>
            <person name="Xu Q."/>
            <person name="Chen L.J."/>
            <person name="Yoshida K."/>
            <person name="Fujiwara S."/>
            <person name="Wang Z.W."/>
            <person name="Zhang Y.Q."/>
            <person name="Mitsuda N."/>
            <person name="Wang M."/>
            <person name="Liu G.H."/>
            <person name="Pecoraro L."/>
            <person name="Huang H.X."/>
            <person name="Xiao X.J."/>
            <person name="Lin M."/>
            <person name="Wu X.Y."/>
            <person name="Wu W.L."/>
            <person name="Chen Y.Y."/>
            <person name="Chang S.B."/>
            <person name="Sakamoto S."/>
            <person name="Ohme-Takagi M."/>
            <person name="Yagi M."/>
            <person name="Zeng S.J."/>
            <person name="Shen C.Y."/>
            <person name="Yeh C.M."/>
            <person name="Luo Y.B."/>
            <person name="Tsai W.C."/>
            <person name="Van de Peer Y."/>
            <person name="Liu Z.J."/>
        </authorList>
    </citation>
    <scope>NUCLEOTIDE SEQUENCE [LARGE SCALE GENOMIC DNA]</scope>
    <source>
        <tissue evidence="2">The whole plant</tissue>
    </source>
</reference>
<evidence type="ECO:0000313" key="2">
    <source>
        <dbReference type="EMBL" id="PKU69588.1"/>
    </source>
</evidence>
<dbReference type="CDD" id="cd01650">
    <property type="entry name" value="RT_nLTR_like"/>
    <property type="match status" value="1"/>
</dbReference>
<sequence length="638" mass="72908">MPLIVKENQAGFIKNRTFTDHIILAQEILTYATKGKKNFFCAKFDIRKAFDTISREFILARLLQKGFPPLFITWIKSCISNVNYSIVIKGALQGYFSSSAGLRQGCPLSPYLFCIAMDAFSSILDDNLFEGAYFKDFRISHLLYADDLLVFGDATCSNCTKLMETINRFTKASGLHINLGKSSLLLPKHLTTATDICNSLPLSLKDSISYPEIPISFRKLNYSDISSLTDDITGKLSGWNAKMLSFAGRLQYLKFTMLNSITYWIRGAILNKGAFKFFRKMASKFMFFGDISVGKKLHLVRRDNVCKPKDKGGLGIYSIYALQHGFNCSLIHRMYNRTSPLASWLFRYYSSPWKPPHSKASKFWKSICSTAATSKDLWEFKVTLNSPLSFIWDSGCNSKCLVDLNPEYANYEDLNVSNFISSDGCWNIPINLPIMVSNAILGVSIMDNNSECLSLANKAKANFKSFTNDFYKSFPDCNWEKFIWHSKHSLRYSIYAWLSLVGGLKTAMELYRRNIVVDLTYSLCFNHSESTNHLFFDCNYSHNIITNLIPELASMLLRPNLMQIFDWVNENQNLSTQTKRLYFIIICCTVYHVWRERNERKFALTASSTTTILIKIKKVILCKVSKWCDGDLLEKLAV</sequence>
<dbReference type="STRING" id="906689.A0A2I0W1S6"/>
<evidence type="ECO:0000313" key="3">
    <source>
        <dbReference type="Proteomes" id="UP000233837"/>
    </source>
</evidence>
<proteinExistence type="predicted"/>
<dbReference type="PANTHER" id="PTHR33116">
    <property type="entry name" value="REVERSE TRANSCRIPTASE ZINC-BINDING DOMAIN-CONTAINING PROTEIN-RELATED-RELATED"/>
    <property type="match status" value="1"/>
</dbReference>
<evidence type="ECO:0000259" key="1">
    <source>
        <dbReference type="PROSITE" id="PS50878"/>
    </source>
</evidence>
<reference evidence="2 3" key="1">
    <citation type="journal article" date="2016" name="Sci. Rep.">
        <title>The Dendrobium catenatum Lindl. genome sequence provides insights into polysaccharide synthase, floral development and adaptive evolution.</title>
        <authorList>
            <person name="Zhang G.Q."/>
            <person name="Xu Q."/>
            <person name="Bian C."/>
            <person name="Tsai W.C."/>
            <person name="Yeh C.M."/>
            <person name="Liu K.W."/>
            <person name="Yoshida K."/>
            <person name="Zhang L.S."/>
            <person name="Chang S.B."/>
            <person name="Chen F."/>
            <person name="Shi Y."/>
            <person name="Su Y.Y."/>
            <person name="Zhang Y.Q."/>
            <person name="Chen L.J."/>
            <person name="Yin Y."/>
            <person name="Lin M."/>
            <person name="Huang H."/>
            <person name="Deng H."/>
            <person name="Wang Z.W."/>
            <person name="Zhu S.L."/>
            <person name="Zhao X."/>
            <person name="Deng C."/>
            <person name="Niu S.C."/>
            <person name="Huang J."/>
            <person name="Wang M."/>
            <person name="Liu G.H."/>
            <person name="Yang H.J."/>
            <person name="Xiao X.J."/>
            <person name="Hsiao Y.Y."/>
            <person name="Wu W.L."/>
            <person name="Chen Y.Y."/>
            <person name="Mitsuda N."/>
            <person name="Ohme-Takagi M."/>
            <person name="Luo Y.B."/>
            <person name="Van de Peer Y."/>
            <person name="Liu Z.J."/>
        </authorList>
    </citation>
    <scope>NUCLEOTIDE SEQUENCE [LARGE SCALE GENOMIC DNA]</scope>
    <source>
        <tissue evidence="2">The whole plant</tissue>
    </source>
</reference>
<dbReference type="InterPro" id="IPR043502">
    <property type="entry name" value="DNA/RNA_pol_sf"/>
</dbReference>
<dbReference type="PANTHER" id="PTHR33116:SF66">
    <property type="entry name" value="REVERSE TRANSCRIPTASE ZINC-BINDING DOMAIN-CONTAINING PROTEIN"/>
    <property type="match status" value="1"/>
</dbReference>
<feature type="domain" description="Reverse transcriptase" evidence="1">
    <location>
        <begin position="1"/>
        <end position="215"/>
    </location>
</feature>
<dbReference type="Gene3D" id="3.30.70.270">
    <property type="match status" value="1"/>
</dbReference>
<dbReference type="SUPFAM" id="SSF56672">
    <property type="entry name" value="DNA/RNA polymerases"/>
    <property type="match status" value="1"/>
</dbReference>
<protein>
    <submittedName>
        <fullName evidence="2">Ribonuclease H protein</fullName>
    </submittedName>
</protein>
<gene>
    <name evidence="2" type="ORF">MA16_Dca012922</name>
</gene>
<dbReference type="EMBL" id="KZ503020">
    <property type="protein sequence ID" value="PKU69588.1"/>
    <property type="molecule type" value="Genomic_DNA"/>
</dbReference>
<dbReference type="Pfam" id="PF00078">
    <property type="entry name" value="RVT_1"/>
    <property type="match status" value="1"/>
</dbReference>
<accession>A0A2I0W1S6</accession>
<dbReference type="Pfam" id="PF13966">
    <property type="entry name" value="zf-RVT"/>
    <property type="match status" value="1"/>
</dbReference>
<dbReference type="AlphaFoldDB" id="A0A2I0W1S6"/>
<organism evidence="2 3">
    <name type="scientific">Dendrobium catenatum</name>
    <dbReference type="NCBI Taxonomy" id="906689"/>
    <lineage>
        <taxon>Eukaryota</taxon>
        <taxon>Viridiplantae</taxon>
        <taxon>Streptophyta</taxon>
        <taxon>Embryophyta</taxon>
        <taxon>Tracheophyta</taxon>
        <taxon>Spermatophyta</taxon>
        <taxon>Magnoliopsida</taxon>
        <taxon>Liliopsida</taxon>
        <taxon>Asparagales</taxon>
        <taxon>Orchidaceae</taxon>
        <taxon>Epidendroideae</taxon>
        <taxon>Malaxideae</taxon>
        <taxon>Dendrobiinae</taxon>
        <taxon>Dendrobium</taxon>
    </lineage>
</organism>
<dbReference type="PROSITE" id="PS50878">
    <property type="entry name" value="RT_POL"/>
    <property type="match status" value="1"/>
</dbReference>